<keyword evidence="2" id="KW-1185">Reference proteome</keyword>
<comment type="caution">
    <text evidence="1">The sequence shown here is derived from an EMBL/GenBank/DDBJ whole genome shotgun (WGS) entry which is preliminary data.</text>
</comment>
<gene>
    <name evidence="1" type="ORF">O181_113796</name>
</gene>
<accession>A0A9Q3K524</accession>
<proteinExistence type="predicted"/>
<sequence>MNGFGEDVSISSLHLFQGYMDLPALSFHASLEEQGDVEEDPEEVETVLKVGVTTMEINPLGPPYG</sequence>
<protein>
    <submittedName>
        <fullName evidence="1">Uncharacterized protein</fullName>
    </submittedName>
</protein>
<dbReference type="EMBL" id="AVOT02093449">
    <property type="protein sequence ID" value="MBW0574081.1"/>
    <property type="molecule type" value="Genomic_DNA"/>
</dbReference>
<dbReference type="AlphaFoldDB" id="A0A9Q3K524"/>
<name>A0A9Q3K524_9BASI</name>
<reference evidence="1" key="1">
    <citation type="submission" date="2021-03" db="EMBL/GenBank/DDBJ databases">
        <title>Draft genome sequence of rust myrtle Austropuccinia psidii MF-1, a brazilian biotype.</title>
        <authorList>
            <person name="Quecine M.C."/>
            <person name="Pachon D.M.R."/>
            <person name="Bonatelli M.L."/>
            <person name="Correr F.H."/>
            <person name="Franceschini L.M."/>
            <person name="Leite T.F."/>
            <person name="Margarido G.R.A."/>
            <person name="Almeida C.A."/>
            <person name="Ferrarezi J.A."/>
            <person name="Labate C.A."/>
        </authorList>
    </citation>
    <scope>NUCLEOTIDE SEQUENCE</scope>
    <source>
        <strain evidence="1">MF-1</strain>
    </source>
</reference>
<evidence type="ECO:0000313" key="1">
    <source>
        <dbReference type="EMBL" id="MBW0574081.1"/>
    </source>
</evidence>
<dbReference type="Proteomes" id="UP000765509">
    <property type="component" value="Unassembled WGS sequence"/>
</dbReference>
<evidence type="ECO:0000313" key="2">
    <source>
        <dbReference type="Proteomes" id="UP000765509"/>
    </source>
</evidence>
<feature type="non-terminal residue" evidence="1">
    <location>
        <position position="65"/>
    </location>
</feature>
<organism evidence="1 2">
    <name type="scientific">Austropuccinia psidii MF-1</name>
    <dbReference type="NCBI Taxonomy" id="1389203"/>
    <lineage>
        <taxon>Eukaryota</taxon>
        <taxon>Fungi</taxon>
        <taxon>Dikarya</taxon>
        <taxon>Basidiomycota</taxon>
        <taxon>Pucciniomycotina</taxon>
        <taxon>Pucciniomycetes</taxon>
        <taxon>Pucciniales</taxon>
        <taxon>Sphaerophragmiaceae</taxon>
        <taxon>Austropuccinia</taxon>
    </lineage>
</organism>